<evidence type="ECO:0008006" key="4">
    <source>
        <dbReference type="Google" id="ProtNLM"/>
    </source>
</evidence>
<accession>A0A4Z1HI74</accession>
<name>A0A4Z1HI74_9HELO</name>
<evidence type="ECO:0000256" key="1">
    <source>
        <dbReference type="SAM" id="MobiDB-lite"/>
    </source>
</evidence>
<evidence type="ECO:0000313" key="3">
    <source>
        <dbReference type="Proteomes" id="UP000297452"/>
    </source>
</evidence>
<comment type="caution">
    <text evidence="2">The sequence shown here is derived from an EMBL/GenBank/DDBJ whole genome shotgun (WGS) entry which is preliminary data.</text>
</comment>
<dbReference type="Proteomes" id="UP000297452">
    <property type="component" value="Unassembled WGS sequence"/>
</dbReference>
<feature type="compositionally biased region" description="Low complexity" evidence="1">
    <location>
        <begin position="35"/>
        <end position="55"/>
    </location>
</feature>
<organism evidence="2 3">
    <name type="scientific">Botryotinia narcissicola</name>
    <dbReference type="NCBI Taxonomy" id="278944"/>
    <lineage>
        <taxon>Eukaryota</taxon>
        <taxon>Fungi</taxon>
        <taxon>Dikarya</taxon>
        <taxon>Ascomycota</taxon>
        <taxon>Pezizomycotina</taxon>
        <taxon>Leotiomycetes</taxon>
        <taxon>Helotiales</taxon>
        <taxon>Sclerotiniaceae</taxon>
        <taxon>Botryotinia</taxon>
    </lineage>
</organism>
<keyword evidence="3" id="KW-1185">Reference proteome</keyword>
<proteinExistence type="predicted"/>
<gene>
    <name evidence="2" type="ORF">BOTNAR_0755g00030</name>
</gene>
<sequence length="641" mass="73827">MDDPLSEENITMTTQQASKSESPDEKIMPTKDTSHSSSKTSISQITDRTSRDTSSGSPVETRELKSALISIPQEIRDMIYSYLLVNPVLGQAASVSSETTYGNTQKYDLDTAILCVCKQTYREGIPILYKNPIFIDCSHSPGDWDFTDGIFDDGCLEDEEDQENRTMEPYIVNLCPLTRYKNCERKKHQDKPLFQNTPNIERVKTWNILLNSFNKNICWNRQLSSNAFAEFCVSVCAFLGICLNISILPINFQNLETTTEYGPFELERGLINNLLPLKMMRNIKNLAIKGAELPVIPDYCYRRDVGRRLPPVNLSVPDLPSPELISEYVNLTSGATPVIQCVGLLGERLKEYFWTFHRAEFVVINRAFPSLRRNIRVYDLWICPPKAVNGGLVIQEDEQSFLDCGDLVEAIAAVKDSSLEHTETAEDILLFKQYRRELIKVLEPEYQNIRACSIQFREFLWSESGPTGVFVTGPSKAVYRLDYWSRVTRAMEVLEEYECSFVRGNTEKLRLSLAEENNNFVLAYESFESRMVMKKIAWAYERRMWKKLIFYYKIAIRRMEKHYVKLRWCRTDLFKRDISDRGSDLETHSVKVEVIIWPKPELNPKLDQEHIIDISEGETSDADLEDSICVGNNLDDDDELV</sequence>
<protein>
    <recommendedName>
        <fullName evidence="4">F-box domain-containing protein</fullName>
    </recommendedName>
</protein>
<feature type="compositionally biased region" description="Basic and acidic residues" evidence="1">
    <location>
        <begin position="21"/>
        <end position="34"/>
    </location>
</feature>
<dbReference type="EMBL" id="PQXJ01000752">
    <property type="protein sequence ID" value="TGO44727.1"/>
    <property type="molecule type" value="Genomic_DNA"/>
</dbReference>
<dbReference type="AlphaFoldDB" id="A0A4Z1HI74"/>
<feature type="region of interest" description="Disordered" evidence="1">
    <location>
        <begin position="1"/>
        <end position="61"/>
    </location>
</feature>
<reference evidence="2 3" key="1">
    <citation type="submission" date="2017-12" db="EMBL/GenBank/DDBJ databases">
        <title>Comparative genomics of Botrytis spp.</title>
        <authorList>
            <person name="Valero-Jimenez C.A."/>
            <person name="Tapia P."/>
            <person name="Veloso J."/>
            <person name="Silva-Moreno E."/>
            <person name="Staats M."/>
            <person name="Valdes J.H."/>
            <person name="Van Kan J.A.L."/>
        </authorList>
    </citation>
    <scope>NUCLEOTIDE SEQUENCE [LARGE SCALE GENOMIC DNA]</scope>
    <source>
        <strain evidence="2 3">MUCL2120</strain>
    </source>
</reference>
<evidence type="ECO:0000313" key="2">
    <source>
        <dbReference type="EMBL" id="TGO44727.1"/>
    </source>
</evidence>
<feature type="compositionally biased region" description="Polar residues" evidence="1">
    <location>
        <begin position="8"/>
        <end position="20"/>
    </location>
</feature>
<dbReference type="OrthoDB" id="62952at2759"/>